<dbReference type="OrthoDB" id="596635at2"/>
<dbReference type="InterPro" id="IPR001296">
    <property type="entry name" value="Glyco_trans_1"/>
</dbReference>
<evidence type="ECO:0000259" key="1">
    <source>
        <dbReference type="Pfam" id="PF00534"/>
    </source>
</evidence>
<keyword evidence="2" id="KW-0808">Transferase</keyword>
<name>A0A5C6YZF5_9FLAO</name>
<dbReference type="CDD" id="cd03801">
    <property type="entry name" value="GT4_PimA-like"/>
    <property type="match status" value="1"/>
</dbReference>
<dbReference type="SUPFAM" id="SSF53756">
    <property type="entry name" value="UDP-Glycosyltransferase/glycogen phosphorylase"/>
    <property type="match status" value="1"/>
</dbReference>
<gene>
    <name evidence="2" type="ORF">ESU54_11795</name>
</gene>
<dbReference type="Proteomes" id="UP000321497">
    <property type="component" value="Unassembled WGS sequence"/>
</dbReference>
<feature type="domain" description="Glycosyl transferase family 1" evidence="1">
    <location>
        <begin position="208"/>
        <end position="352"/>
    </location>
</feature>
<proteinExistence type="predicted"/>
<dbReference type="RefSeq" id="WP_111845211.1">
    <property type="nucleotide sequence ID" value="NZ_UEGI01000014.1"/>
</dbReference>
<comment type="caution">
    <text evidence="2">The sequence shown here is derived from an EMBL/GenBank/DDBJ whole genome shotgun (WGS) entry which is preliminary data.</text>
</comment>
<dbReference type="Gene3D" id="3.40.50.2000">
    <property type="entry name" value="Glycogen Phosphorylase B"/>
    <property type="match status" value="2"/>
</dbReference>
<dbReference type="PANTHER" id="PTHR12526">
    <property type="entry name" value="GLYCOSYLTRANSFERASE"/>
    <property type="match status" value="1"/>
</dbReference>
<dbReference type="AlphaFoldDB" id="A0A5C6YZF5"/>
<dbReference type="EMBL" id="VORT01000008">
    <property type="protein sequence ID" value="TXD72489.1"/>
    <property type="molecule type" value="Genomic_DNA"/>
</dbReference>
<sequence length="393" mass="44672">MSRKLKIIIFDGSFKTTPFINRLVKGLAVKHQVYILGFNEKISQPVAEITYVSLGSNQSKLKFTVTTLGKLLQSKKFNLMFPTLRKLIEGKRQELQQQNLDLALKNISPDIIHLQWPSVIPWFEEVLLKQETPVVLSQRGFHSNVRPFVDEANFKYLKEWYPKMAGFHSVSNAISANGDKIWRSSKKIDKVVYTGLPLEEISFSQAYIVSKQLNILSIGRSHWKKGYDYALRCCKVLKEKNVHFHYTIIGGAGDEELQFLVNDLGLQDYVKLEGRKPQMEVFRLMREASVLLMPSLEEGIPNVVVEAMAIGLPVISTDCGGISELISDKMNGWIVPNRDPNAMADAIEAFSHLSLDNIEVVHVAARKKVELQHNGEQMLLGMEGLYYEVLERH</sequence>
<dbReference type="PANTHER" id="PTHR12526:SF630">
    <property type="entry name" value="GLYCOSYLTRANSFERASE"/>
    <property type="match status" value="1"/>
</dbReference>
<organism evidence="2 3">
    <name type="scientific">Aequorivita antarctica</name>
    <dbReference type="NCBI Taxonomy" id="153266"/>
    <lineage>
        <taxon>Bacteria</taxon>
        <taxon>Pseudomonadati</taxon>
        <taxon>Bacteroidota</taxon>
        <taxon>Flavobacteriia</taxon>
        <taxon>Flavobacteriales</taxon>
        <taxon>Flavobacteriaceae</taxon>
        <taxon>Aequorivita</taxon>
    </lineage>
</organism>
<evidence type="ECO:0000313" key="2">
    <source>
        <dbReference type="EMBL" id="TXD72489.1"/>
    </source>
</evidence>
<keyword evidence="3" id="KW-1185">Reference proteome</keyword>
<dbReference type="GO" id="GO:0016740">
    <property type="term" value="F:transferase activity"/>
    <property type="evidence" value="ECO:0007669"/>
    <property type="project" value="UniProtKB-KW"/>
</dbReference>
<protein>
    <submittedName>
        <fullName evidence="2">Glycosyltransferase</fullName>
    </submittedName>
</protein>
<dbReference type="Pfam" id="PF00534">
    <property type="entry name" value="Glycos_transf_1"/>
    <property type="match status" value="1"/>
</dbReference>
<reference evidence="2 3" key="1">
    <citation type="submission" date="2019-08" db="EMBL/GenBank/DDBJ databases">
        <title>Genome of Aequorivita antarctica SW49 (type strain).</title>
        <authorList>
            <person name="Bowman J.P."/>
        </authorList>
    </citation>
    <scope>NUCLEOTIDE SEQUENCE [LARGE SCALE GENOMIC DNA]</scope>
    <source>
        <strain evidence="2 3">SW49</strain>
    </source>
</reference>
<evidence type="ECO:0000313" key="3">
    <source>
        <dbReference type="Proteomes" id="UP000321497"/>
    </source>
</evidence>
<accession>A0A5C6YZF5</accession>